<organism evidence="10 11">
    <name type="scientific">Rhodospirillum centenum (strain ATCC 51521 / SW)</name>
    <dbReference type="NCBI Taxonomy" id="414684"/>
    <lineage>
        <taxon>Bacteria</taxon>
        <taxon>Pseudomonadati</taxon>
        <taxon>Pseudomonadota</taxon>
        <taxon>Alphaproteobacteria</taxon>
        <taxon>Rhodospirillales</taxon>
        <taxon>Rhodospirillaceae</taxon>
        <taxon>Rhodospirillum</taxon>
    </lineage>
</organism>
<keyword evidence="4" id="KW-0808">Transferase</keyword>
<dbReference type="OrthoDB" id="9767435at2"/>
<evidence type="ECO:0000256" key="6">
    <source>
        <dbReference type="ARBA" id="ARBA00022777"/>
    </source>
</evidence>
<protein>
    <recommendedName>
        <fullName evidence="2">histidine kinase</fullName>
        <ecNumber evidence="2">2.7.13.3</ecNumber>
    </recommendedName>
</protein>
<evidence type="ECO:0000313" key="10">
    <source>
        <dbReference type="EMBL" id="ACJ00427.1"/>
    </source>
</evidence>
<name>B6IVV3_RHOCS</name>
<dbReference type="STRING" id="414684.RC1_3061"/>
<dbReference type="InterPro" id="IPR005467">
    <property type="entry name" value="His_kinase_dom"/>
</dbReference>
<dbReference type="PANTHER" id="PTHR41523">
    <property type="entry name" value="TWO-COMPONENT SYSTEM SENSOR PROTEIN"/>
    <property type="match status" value="1"/>
</dbReference>
<dbReference type="GO" id="GO:0004673">
    <property type="term" value="F:protein histidine kinase activity"/>
    <property type="evidence" value="ECO:0007669"/>
    <property type="project" value="UniProtKB-EC"/>
</dbReference>
<accession>B6IVV3</accession>
<dbReference type="SUPFAM" id="SSF55874">
    <property type="entry name" value="ATPase domain of HSP90 chaperone/DNA topoisomerase II/histidine kinase"/>
    <property type="match status" value="1"/>
</dbReference>
<dbReference type="Pfam" id="PF07568">
    <property type="entry name" value="HisKA_2"/>
    <property type="match status" value="1"/>
</dbReference>
<evidence type="ECO:0000313" key="11">
    <source>
        <dbReference type="Proteomes" id="UP000001591"/>
    </source>
</evidence>
<dbReference type="Gene3D" id="3.30.450.20">
    <property type="entry name" value="PAS domain"/>
    <property type="match status" value="3"/>
</dbReference>
<evidence type="ECO:0000256" key="7">
    <source>
        <dbReference type="ARBA" id="ARBA00022840"/>
    </source>
</evidence>
<proteinExistence type="predicted"/>
<feature type="transmembrane region" description="Helical" evidence="8">
    <location>
        <begin position="285"/>
        <end position="307"/>
    </location>
</feature>
<evidence type="ECO:0000256" key="5">
    <source>
        <dbReference type="ARBA" id="ARBA00022741"/>
    </source>
</evidence>
<keyword evidence="3" id="KW-0597">Phosphoprotein</keyword>
<keyword evidence="7" id="KW-0067">ATP-binding</keyword>
<dbReference type="Gene3D" id="3.30.565.10">
    <property type="entry name" value="Histidine kinase-like ATPase, C-terminal domain"/>
    <property type="match status" value="1"/>
</dbReference>
<keyword evidence="5" id="KW-0547">Nucleotide-binding</keyword>
<keyword evidence="11" id="KW-1185">Reference proteome</keyword>
<dbReference type="InterPro" id="IPR003594">
    <property type="entry name" value="HATPase_dom"/>
</dbReference>
<keyword evidence="8" id="KW-0812">Transmembrane</keyword>
<keyword evidence="8" id="KW-1133">Transmembrane helix</keyword>
<dbReference type="EMBL" id="CP000613">
    <property type="protein sequence ID" value="ACJ00427.1"/>
    <property type="molecule type" value="Genomic_DNA"/>
</dbReference>
<evidence type="ECO:0000256" key="1">
    <source>
        <dbReference type="ARBA" id="ARBA00000085"/>
    </source>
</evidence>
<keyword evidence="6 10" id="KW-0418">Kinase</keyword>
<gene>
    <name evidence="10" type="ordered locus">RC1_3061</name>
</gene>
<dbReference type="Proteomes" id="UP000001591">
    <property type="component" value="Chromosome"/>
</dbReference>
<dbReference type="HOGENOM" id="CLU_024378_1_0_5"/>
<evidence type="ECO:0000256" key="3">
    <source>
        <dbReference type="ARBA" id="ARBA00022553"/>
    </source>
</evidence>
<evidence type="ECO:0000256" key="2">
    <source>
        <dbReference type="ARBA" id="ARBA00012438"/>
    </source>
</evidence>
<feature type="domain" description="Histidine kinase" evidence="9">
    <location>
        <begin position="340"/>
        <end position="541"/>
    </location>
</feature>
<dbReference type="RefSeq" id="WP_012568207.1">
    <property type="nucleotide sequence ID" value="NC_011420.2"/>
</dbReference>
<dbReference type="PROSITE" id="PS50109">
    <property type="entry name" value="HIS_KIN"/>
    <property type="match status" value="1"/>
</dbReference>
<keyword evidence="8" id="KW-0472">Membrane</keyword>
<evidence type="ECO:0000259" key="9">
    <source>
        <dbReference type="PROSITE" id="PS50109"/>
    </source>
</evidence>
<dbReference type="EC" id="2.7.13.3" evidence="2"/>
<dbReference type="InterPro" id="IPR011495">
    <property type="entry name" value="Sig_transdc_His_kin_sub2_dim/P"/>
</dbReference>
<dbReference type="InterPro" id="IPR036890">
    <property type="entry name" value="HATPase_C_sf"/>
</dbReference>
<dbReference type="GO" id="GO:0005524">
    <property type="term" value="F:ATP binding"/>
    <property type="evidence" value="ECO:0007669"/>
    <property type="project" value="UniProtKB-KW"/>
</dbReference>
<dbReference type="KEGG" id="rce:RC1_3061"/>
<evidence type="ECO:0000256" key="4">
    <source>
        <dbReference type="ARBA" id="ARBA00022679"/>
    </source>
</evidence>
<dbReference type="SMART" id="SM00387">
    <property type="entry name" value="HATPase_c"/>
    <property type="match status" value="1"/>
</dbReference>
<evidence type="ECO:0000256" key="8">
    <source>
        <dbReference type="SAM" id="Phobius"/>
    </source>
</evidence>
<dbReference type="eggNOG" id="COG3920">
    <property type="taxonomic scope" value="Bacteria"/>
</dbReference>
<dbReference type="CDD" id="cd12914">
    <property type="entry name" value="PDC1_DGC_like"/>
    <property type="match status" value="1"/>
</dbReference>
<sequence length="541" mass="57902">MEHRRWRTRHLICATAAFFMIAAVTSRAAFLWYEYGQALEHGAAATRDMAHVLEEYAARTFDVNELVVEDVVEHVTARGGAKMLAGRPETVRFLRGLSARTANNDYLMIVDPAGRPVAGSAWEVPPGADLSDRSWFRAHAREGRDSYIGAAILSRMTHEILFTYTRAVRSGDGALDSIVQVAVRPAFIQDVSLGSDVGRGLVLSLVGEDGRLIARTGLTADQLGLTAADLLPPAVLTEAQGTAVFTPPRAGGEVMVSWRRLERWPVVVAASLPMAEVLAPVRVSLGWSVALLGLIAAVTAGLGIVGLRLAAREERALEEAEAAGRRLSAALAERDLLVRDIHHRVKNNLQVTVSLLMIQAGRFTDPAVRTAFADTQERLQSIGLLHEVLYQSDTVARVDLAGYIRRLAGALADAYGAAERGIGLDLDLTPLQIDPMKAVPFALILSEVVSNAFKHAFAGRGGRIGITLRPGGSDAADASGDGSADGLFLRIRDDGPGLAAEPPRSGSVGLTLIEALVRQAGGRHRLYSDGGTVFELTVDRL</sequence>
<dbReference type="AlphaFoldDB" id="B6IVV3"/>
<dbReference type="Pfam" id="PF02518">
    <property type="entry name" value="HATPase_c"/>
    <property type="match status" value="1"/>
</dbReference>
<reference evidence="10 11" key="1">
    <citation type="journal article" date="2010" name="BMC Genomics">
        <title>Metabolic flexibility revealed in the genome of the cyst-forming alpha-1 proteobacterium Rhodospirillum centenum.</title>
        <authorList>
            <person name="Lu Y.K."/>
            <person name="Marden J."/>
            <person name="Han M."/>
            <person name="Swingley W.D."/>
            <person name="Mastrian S.D."/>
            <person name="Chowdhury S.R."/>
            <person name="Hao J."/>
            <person name="Helmy T."/>
            <person name="Kim S."/>
            <person name="Kurdoglu A.A."/>
            <person name="Matthies H.J."/>
            <person name="Rollo D."/>
            <person name="Stothard P."/>
            <person name="Blankenship R.E."/>
            <person name="Bauer C.E."/>
            <person name="Touchman J.W."/>
        </authorList>
    </citation>
    <scope>NUCLEOTIDE SEQUENCE [LARGE SCALE GENOMIC DNA]</scope>
    <source>
        <strain evidence="11">ATCC 51521 / SW</strain>
    </source>
</reference>
<comment type="catalytic activity">
    <reaction evidence="1">
        <text>ATP + protein L-histidine = ADP + protein N-phospho-L-histidine.</text>
        <dbReference type="EC" id="2.7.13.3"/>
    </reaction>
</comment>
<dbReference type="CDD" id="cd12915">
    <property type="entry name" value="PDC2_DGC_like"/>
    <property type="match status" value="1"/>
</dbReference>
<dbReference type="PANTHER" id="PTHR41523:SF8">
    <property type="entry name" value="ETHYLENE RESPONSE SENSOR PROTEIN"/>
    <property type="match status" value="1"/>
</dbReference>